<feature type="compositionally biased region" description="Basic and acidic residues" evidence="2">
    <location>
        <begin position="95"/>
        <end position="104"/>
    </location>
</feature>
<feature type="compositionally biased region" description="Basic and acidic residues" evidence="2">
    <location>
        <begin position="215"/>
        <end position="226"/>
    </location>
</feature>
<dbReference type="AlphaFoldDB" id="A0A4S4L3B5"/>
<keyword evidence="4" id="KW-1185">Reference proteome</keyword>
<feature type="compositionally biased region" description="Polar residues" evidence="2">
    <location>
        <begin position="83"/>
        <end position="93"/>
    </location>
</feature>
<feature type="coiled-coil region" evidence="1">
    <location>
        <begin position="235"/>
        <end position="265"/>
    </location>
</feature>
<comment type="caution">
    <text evidence="3">The sequence shown here is derived from an EMBL/GenBank/DDBJ whole genome shotgun (WGS) entry which is preliminary data.</text>
</comment>
<evidence type="ECO:0000256" key="2">
    <source>
        <dbReference type="SAM" id="MobiDB-lite"/>
    </source>
</evidence>
<organism evidence="3 4">
    <name type="scientific">Phellinidium pouzarii</name>
    <dbReference type="NCBI Taxonomy" id="167371"/>
    <lineage>
        <taxon>Eukaryota</taxon>
        <taxon>Fungi</taxon>
        <taxon>Dikarya</taxon>
        <taxon>Basidiomycota</taxon>
        <taxon>Agaricomycotina</taxon>
        <taxon>Agaricomycetes</taxon>
        <taxon>Hymenochaetales</taxon>
        <taxon>Hymenochaetaceae</taxon>
        <taxon>Phellinidium</taxon>
    </lineage>
</organism>
<sequence length="359" mass="38474">MSVPTPTPASEKSSVYFDANSASREHLAHANGSADTVTPAATEAAATGAGADVVRKPSVATGAIERHRNGILTNKDEKPPLRANSSGYVSDANTDAERPTKGQDAHASVGTAINHDHQSPPYTEANQLNAPYASDAKTQPATGGTQTSQGDINGSTSADTRGKSPSQSISKTGNRRARGAFGLGAATTSPEAVPEDNAMQHQRFETAESGISEEANAKIDKSEMKDAKRLSKVIKAEAKAQNKSLDTALKELEHLQKIQKKASKEESRSLSAHIKAVDGAHKLHTKFFSMKAKYERGQADLSASEEQLESSRAHARDQTEALATKTRELEELRRAKAVDDRERETREGELRRLSQNGKK</sequence>
<feature type="compositionally biased region" description="Basic and acidic residues" evidence="2">
    <location>
        <begin position="309"/>
        <end position="352"/>
    </location>
</feature>
<gene>
    <name evidence="3" type="ORF">EW145_g4491</name>
</gene>
<feature type="region of interest" description="Disordered" evidence="2">
    <location>
        <begin position="300"/>
        <end position="359"/>
    </location>
</feature>
<reference evidence="3 4" key="1">
    <citation type="submission" date="2019-02" db="EMBL/GenBank/DDBJ databases">
        <title>Genome sequencing of the rare red list fungi Phellinidium pouzarii.</title>
        <authorList>
            <person name="Buettner E."/>
            <person name="Kellner H."/>
        </authorList>
    </citation>
    <scope>NUCLEOTIDE SEQUENCE [LARGE SCALE GENOMIC DNA]</scope>
    <source>
        <strain evidence="3 4">DSM 108285</strain>
    </source>
</reference>
<evidence type="ECO:0000256" key="1">
    <source>
        <dbReference type="SAM" id="Coils"/>
    </source>
</evidence>
<feature type="compositionally biased region" description="Low complexity" evidence="2">
    <location>
        <begin position="34"/>
        <end position="52"/>
    </location>
</feature>
<dbReference type="EMBL" id="SGPK01000232">
    <property type="protein sequence ID" value="THH05862.1"/>
    <property type="molecule type" value="Genomic_DNA"/>
</dbReference>
<feature type="compositionally biased region" description="Polar residues" evidence="2">
    <location>
        <begin position="120"/>
        <end position="129"/>
    </location>
</feature>
<protein>
    <recommendedName>
        <fullName evidence="5">DNA binding protein Ncp1</fullName>
    </recommendedName>
</protein>
<evidence type="ECO:0000313" key="3">
    <source>
        <dbReference type="EMBL" id="THH05862.1"/>
    </source>
</evidence>
<accession>A0A4S4L3B5</accession>
<evidence type="ECO:0000313" key="4">
    <source>
        <dbReference type="Proteomes" id="UP000308199"/>
    </source>
</evidence>
<name>A0A4S4L3B5_9AGAM</name>
<feature type="compositionally biased region" description="Basic and acidic residues" evidence="2">
    <location>
        <begin position="64"/>
        <end position="80"/>
    </location>
</feature>
<dbReference type="Proteomes" id="UP000308199">
    <property type="component" value="Unassembled WGS sequence"/>
</dbReference>
<feature type="region of interest" description="Disordered" evidence="2">
    <location>
        <begin position="1"/>
        <end position="226"/>
    </location>
</feature>
<feature type="compositionally biased region" description="Polar residues" evidence="2">
    <location>
        <begin position="136"/>
        <end position="172"/>
    </location>
</feature>
<keyword evidence="1" id="KW-0175">Coiled coil</keyword>
<evidence type="ECO:0008006" key="5">
    <source>
        <dbReference type="Google" id="ProtNLM"/>
    </source>
</evidence>
<proteinExistence type="predicted"/>
<dbReference type="OrthoDB" id="3267800at2759"/>